<evidence type="ECO:0000259" key="2">
    <source>
        <dbReference type="Pfam" id="PF13439"/>
    </source>
</evidence>
<protein>
    <submittedName>
        <fullName evidence="3">Processive diacylglycerol alpha-glucosyltransferase</fullName>
        <ecNumber evidence="3">2.4.1.-</ecNumber>
    </submittedName>
</protein>
<evidence type="ECO:0000313" key="3">
    <source>
        <dbReference type="EMBL" id="VYT16054.1"/>
    </source>
</evidence>
<dbReference type="GO" id="GO:0016757">
    <property type="term" value="F:glycosyltransferase activity"/>
    <property type="evidence" value="ECO:0007669"/>
    <property type="project" value="UniProtKB-KW"/>
</dbReference>
<dbReference type="EC" id="2.4.1.-" evidence="3"/>
<dbReference type="Gene3D" id="3.40.50.2000">
    <property type="entry name" value="Glycogen Phosphorylase B"/>
    <property type="match status" value="2"/>
</dbReference>
<dbReference type="AlphaFoldDB" id="A0A6N2UC02"/>
<dbReference type="Pfam" id="PF13439">
    <property type="entry name" value="Glyco_transf_4"/>
    <property type="match status" value="1"/>
</dbReference>
<name>A0A6N2UC02_9FIRM</name>
<sequence length="310" mass="36132">MQEESLKGNGVEVTTDPKDDYDVVHINTIFPSDYFMAKKAKKCGKKVVYHAHSTKEDFQNSFTGSNLIAPLFKKWIMKCYQTGDLILTPTNYSKSLLEGYGIKNQIEVISNGVDTTLFQKNMLVREKFRNKYGFKNTDKIVMSVGLYFERKGILDFVELAKQMPEYQFVWFGYTPDSQIPKKIREAVHTKLPNLKFTGYLPKEELQMAYSSCDLFFFPSYEETEGIVVLEALASQIPVLLRDIPVYSDWLEENRDVYKGRDNQEFKERIEEILERKIPTLTLNGLERARERDVSHQAEILNRYYERLATV</sequence>
<dbReference type="Pfam" id="PF00534">
    <property type="entry name" value="Glycos_transf_1"/>
    <property type="match status" value="1"/>
</dbReference>
<dbReference type="PANTHER" id="PTHR45947">
    <property type="entry name" value="SULFOQUINOVOSYL TRANSFERASE SQD2"/>
    <property type="match status" value="1"/>
</dbReference>
<dbReference type="SUPFAM" id="SSF53756">
    <property type="entry name" value="UDP-Glycosyltransferase/glycogen phosphorylase"/>
    <property type="match status" value="1"/>
</dbReference>
<evidence type="ECO:0000259" key="1">
    <source>
        <dbReference type="Pfam" id="PF00534"/>
    </source>
</evidence>
<keyword evidence="3" id="KW-0328">Glycosyltransferase</keyword>
<feature type="domain" description="Glycosyltransferase subfamily 4-like N-terminal" evidence="2">
    <location>
        <begin position="19"/>
        <end position="116"/>
    </location>
</feature>
<dbReference type="InterPro" id="IPR001296">
    <property type="entry name" value="Glyco_trans_1"/>
</dbReference>
<gene>
    <name evidence="3" type="primary">dgs</name>
    <name evidence="3" type="ORF">CNLFYP112_02045</name>
</gene>
<reference evidence="3" key="1">
    <citation type="submission" date="2019-11" db="EMBL/GenBank/DDBJ databases">
        <authorList>
            <person name="Feng L."/>
        </authorList>
    </citation>
    <scope>NUCLEOTIDE SEQUENCE</scope>
    <source>
        <strain evidence="3">CnexileLFYP112</strain>
    </source>
</reference>
<feature type="domain" description="Glycosyl transferase family 1" evidence="1">
    <location>
        <begin position="125"/>
        <end position="276"/>
    </location>
</feature>
<proteinExistence type="predicted"/>
<accession>A0A6N2UC02</accession>
<dbReference type="InterPro" id="IPR028098">
    <property type="entry name" value="Glyco_trans_4-like_N"/>
</dbReference>
<dbReference type="InterPro" id="IPR050194">
    <property type="entry name" value="Glycosyltransferase_grp1"/>
</dbReference>
<dbReference type="PANTHER" id="PTHR45947:SF3">
    <property type="entry name" value="SULFOQUINOVOSYL TRANSFERASE SQD2"/>
    <property type="match status" value="1"/>
</dbReference>
<dbReference type="EMBL" id="CACRTG010000018">
    <property type="protein sequence ID" value="VYT16054.1"/>
    <property type="molecule type" value="Genomic_DNA"/>
</dbReference>
<organism evidence="3">
    <name type="scientific">[Clostridium] nexile</name>
    <dbReference type="NCBI Taxonomy" id="29361"/>
    <lineage>
        <taxon>Bacteria</taxon>
        <taxon>Bacillati</taxon>
        <taxon>Bacillota</taxon>
        <taxon>Clostridia</taxon>
        <taxon>Lachnospirales</taxon>
        <taxon>Lachnospiraceae</taxon>
        <taxon>Tyzzerella</taxon>
    </lineage>
</organism>
<keyword evidence="3" id="KW-0808">Transferase</keyword>